<dbReference type="Proteomes" id="UP000616499">
    <property type="component" value="Unassembled WGS sequence"/>
</dbReference>
<reference evidence="3" key="1">
    <citation type="journal article" date="2019" name="Int. J. Syst. Evol. Microbiol.">
        <title>The Global Catalogue of Microorganisms (GCM) 10K type strain sequencing project: providing services to taxonomists for standard genome sequencing and annotation.</title>
        <authorList>
            <consortium name="The Broad Institute Genomics Platform"/>
            <consortium name="The Broad Institute Genome Sequencing Center for Infectious Disease"/>
            <person name="Wu L."/>
            <person name="Ma J."/>
        </authorList>
    </citation>
    <scope>NUCLEOTIDE SEQUENCE [LARGE SCALE GENOMIC DNA]</scope>
    <source>
        <strain evidence="3">JCM 13501</strain>
    </source>
</reference>
<feature type="region of interest" description="Disordered" evidence="1">
    <location>
        <begin position="27"/>
        <end position="61"/>
    </location>
</feature>
<dbReference type="PROSITE" id="PS51257">
    <property type="entry name" value="PROKAR_LIPOPROTEIN"/>
    <property type="match status" value="1"/>
</dbReference>
<keyword evidence="3" id="KW-1185">Reference proteome</keyword>
<sequence>MKRNTTVLAMTVALAIVGCDDQDRVVASQQQNTKASQASPPSSLLSSPKPKLSHTPQTTQNEVTAIPNANVSVSSYTDLNQEPNGMGLTYLITSRSLEPISEDELLNRLSPIYYNESDVFKKRELARSELPKIDAVIRKYKLQQYFQIPISTYAEQPLTLTNISLGAYDFGTKSFPIISYGKNCWGGVIRNQQGATMRIIGSDLPCSLQVEDEDQAKMIESARSENALQLTGKLYIFVPEAKEGTALAVPTHVQIHLSNAQTNAPLASLKL</sequence>
<gene>
    <name evidence="2" type="ORF">GCM10009425_41110</name>
</gene>
<organism evidence="2 3">
    <name type="scientific">Pseudomonas asuensis</name>
    <dbReference type="NCBI Taxonomy" id="1825787"/>
    <lineage>
        <taxon>Bacteria</taxon>
        <taxon>Pseudomonadati</taxon>
        <taxon>Pseudomonadota</taxon>
        <taxon>Gammaproteobacteria</taxon>
        <taxon>Pseudomonadales</taxon>
        <taxon>Pseudomonadaceae</taxon>
        <taxon>Pseudomonas</taxon>
    </lineage>
</organism>
<protein>
    <recommendedName>
        <fullName evidence="4">Lipoprotein</fullName>
    </recommendedName>
</protein>
<proteinExistence type="predicted"/>
<dbReference type="EMBL" id="BMNW01000011">
    <property type="protein sequence ID" value="GGM26169.1"/>
    <property type="molecule type" value="Genomic_DNA"/>
</dbReference>
<name>A0ABQ2H344_9PSED</name>
<comment type="caution">
    <text evidence="2">The sequence shown here is derived from an EMBL/GenBank/DDBJ whole genome shotgun (WGS) entry which is preliminary data.</text>
</comment>
<accession>A0ABQ2H344</accession>
<evidence type="ECO:0008006" key="4">
    <source>
        <dbReference type="Google" id="ProtNLM"/>
    </source>
</evidence>
<feature type="compositionally biased region" description="Low complexity" evidence="1">
    <location>
        <begin position="39"/>
        <end position="50"/>
    </location>
</feature>
<dbReference type="RefSeq" id="WP_188868004.1">
    <property type="nucleotide sequence ID" value="NZ_BMNW01000011.1"/>
</dbReference>
<evidence type="ECO:0000313" key="2">
    <source>
        <dbReference type="EMBL" id="GGM26169.1"/>
    </source>
</evidence>
<feature type="compositionally biased region" description="Polar residues" evidence="1">
    <location>
        <begin position="27"/>
        <end position="38"/>
    </location>
</feature>
<evidence type="ECO:0000256" key="1">
    <source>
        <dbReference type="SAM" id="MobiDB-lite"/>
    </source>
</evidence>
<evidence type="ECO:0000313" key="3">
    <source>
        <dbReference type="Proteomes" id="UP000616499"/>
    </source>
</evidence>